<comment type="caution">
    <text evidence="6">The sequence shown here is derived from an EMBL/GenBank/DDBJ whole genome shotgun (WGS) entry which is preliminary data.</text>
</comment>
<reference evidence="6 7" key="1">
    <citation type="journal article" date="2010" name="J. Bacteriol.">
        <title>Genome sequences of Pelagibaca bermudensis HTCC2601T and Maritimibacter alkaliphilus HTCC2654T, the type strains of two marine Roseobacter genera.</title>
        <authorList>
            <person name="Thrash J.C."/>
            <person name="Cho J.C."/>
            <person name="Ferriera S."/>
            <person name="Johnson J."/>
            <person name="Vergin K.L."/>
            <person name="Giovannoni S.J."/>
        </authorList>
    </citation>
    <scope>NUCLEOTIDE SEQUENCE [LARGE SCALE GENOMIC DNA]</scope>
    <source>
        <strain evidence="6 7">HTCC2654</strain>
    </source>
</reference>
<protein>
    <submittedName>
        <fullName evidence="6">Transglycosylase, Slt family protein</fullName>
    </submittedName>
</protein>
<evidence type="ECO:0000313" key="7">
    <source>
        <dbReference type="Proteomes" id="UP000002931"/>
    </source>
</evidence>
<keyword evidence="4" id="KW-0732">Signal</keyword>
<dbReference type="SUPFAM" id="SSF53955">
    <property type="entry name" value="Lysozyme-like"/>
    <property type="match status" value="1"/>
</dbReference>
<evidence type="ECO:0000256" key="1">
    <source>
        <dbReference type="ARBA" id="ARBA00007734"/>
    </source>
</evidence>
<dbReference type="HOGENOM" id="CLU_083315_0_0_5"/>
<feature type="chain" id="PRO_5002660494" evidence="4">
    <location>
        <begin position="24"/>
        <end position="283"/>
    </location>
</feature>
<dbReference type="OrthoDB" id="9815002at2"/>
<dbReference type="PANTHER" id="PTHR37423:SF2">
    <property type="entry name" value="MEMBRANE-BOUND LYTIC MUREIN TRANSGLYCOSYLASE C"/>
    <property type="match status" value="1"/>
</dbReference>
<gene>
    <name evidence="6" type="ORF">RB2654_21408</name>
</gene>
<feature type="domain" description="Transglycosylase SLT" evidence="5">
    <location>
        <begin position="151"/>
        <end position="239"/>
    </location>
</feature>
<comment type="similarity">
    <text evidence="2">Belongs to the virb1 family.</text>
</comment>
<dbReference type="CDD" id="cd00254">
    <property type="entry name" value="LT-like"/>
    <property type="match status" value="1"/>
</dbReference>
<dbReference type="InterPro" id="IPR008258">
    <property type="entry name" value="Transglycosylase_SLT_dom_1"/>
</dbReference>
<feature type="coiled-coil region" evidence="3">
    <location>
        <begin position="51"/>
        <end position="85"/>
    </location>
</feature>
<name>A3VKM9_9RHOB</name>
<dbReference type="Proteomes" id="UP000002931">
    <property type="component" value="Unassembled WGS sequence"/>
</dbReference>
<dbReference type="InterPro" id="IPR023346">
    <property type="entry name" value="Lysozyme-like_dom_sf"/>
</dbReference>
<dbReference type="AlphaFoldDB" id="A3VKM9"/>
<accession>A3VKM9</accession>
<dbReference type="eggNOG" id="COG0741">
    <property type="taxonomic scope" value="Bacteria"/>
</dbReference>
<dbReference type="Gene3D" id="1.10.530.10">
    <property type="match status" value="1"/>
</dbReference>
<evidence type="ECO:0000313" key="6">
    <source>
        <dbReference type="EMBL" id="EAQ11200.1"/>
    </source>
</evidence>
<dbReference type="Pfam" id="PF01464">
    <property type="entry name" value="SLT"/>
    <property type="match status" value="1"/>
</dbReference>
<evidence type="ECO:0000256" key="2">
    <source>
        <dbReference type="ARBA" id="ARBA00009387"/>
    </source>
</evidence>
<dbReference type="RefSeq" id="WP_008335323.1">
    <property type="nucleotide sequence ID" value="NZ_CH902578.1"/>
</dbReference>
<organism evidence="6 7">
    <name type="scientific">Maritimibacter alkaliphilus HTCC2654</name>
    <dbReference type="NCBI Taxonomy" id="314271"/>
    <lineage>
        <taxon>Bacteria</taxon>
        <taxon>Pseudomonadati</taxon>
        <taxon>Pseudomonadota</taxon>
        <taxon>Alphaproteobacteria</taxon>
        <taxon>Rhodobacterales</taxon>
        <taxon>Roseobacteraceae</taxon>
        <taxon>Maritimibacter</taxon>
    </lineage>
</organism>
<dbReference type="EMBL" id="AAMT01000018">
    <property type="protein sequence ID" value="EAQ11200.1"/>
    <property type="molecule type" value="Genomic_DNA"/>
</dbReference>
<sequence length="283" mass="29954">MRTVTIKTIGVLGLLLTPFSAFGQDADFTFKRVPVPQAGTTRRITVQIDPAEQARARAALEQRAAERAAEEAAKAEADVQTAEADDTPKSGYEWFWASVSPALDEAGPANVMKALETLTARADLQAPRLQTLQDIAKAYGPDILLATIGTDISPALVVALISVESSGSTTAESEKGAMGLMQLIPATAERFGVTDATDPSQNIKGGVKYLGWLMKHFGRDPILTLAGYNAGENAVTKHGGVPPYAETRAYVPKVLAAWQVARGLCLTPPELMTDGCVFAVNGV</sequence>
<evidence type="ECO:0000256" key="3">
    <source>
        <dbReference type="SAM" id="Coils"/>
    </source>
</evidence>
<comment type="similarity">
    <text evidence="1">Belongs to the transglycosylase Slt family.</text>
</comment>
<proteinExistence type="inferred from homology"/>
<keyword evidence="3" id="KW-0175">Coiled coil</keyword>
<evidence type="ECO:0000256" key="4">
    <source>
        <dbReference type="SAM" id="SignalP"/>
    </source>
</evidence>
<evidence type="ECO:0000259" key="5">
    <source>
        <dbReference type="Pfam" id="PF01464"/>
    </source>
</evidence>
<dbReference type="STRING" id="314271.RB2654_21408"/>
<feature type="signal peptide" evidence="4">
    <location>
        <begin position="1"/>
        <end position="23"/>
    </location>
</feature>
<keyword evidence="7" id="KW-1185">Reference proteome</keyword>
<dbReference type="PANTHER" id="PTHR37423">
    <property type="entry name" value="SOLUBLE LYTIC MUREIN TRANSGLYCOSYLASE-RELATED"/>
    <property type="match status" value="1"/>
</dbReference>